<dbReference type="SUPFAM" id="SSF55729">
    <property type="entry name" value="Acyl-CoA N-acyltransferases (Nat)"/>
    <property type="match status" value="1"/>
</dbReference>
<comment type="caution">
    <text evidence="2">The sequence shown here is derived from an EMBL/GenBank/DDBJ whole genome shotgun (WGS) entry which is preliminary data.</text>
</comment>
<protein>
    <submittedName>
        <fullName evidence="2">GNAT family N-acetyltransferase</fullName>
    </submittedName>
</protein>
<organism evidence="2 3">
    <name type="scientific">Halobaculum saliterrae</name>
    <dbReference type="NCBI Taxonomy" id="2073113"/>
    <lineage>
        <taxon>Archaea</taxon>
        <taxon>Methanobacteriati</taxon>
        <taxon>Methanobacteriota</taxon>
        <taxon>Stenosarchaea group</taxon>
        <taxon>Halobacteria</taxon>
        <taxon>Halobacteriales</taxon>
        <taxon>Haloferacaceae</taxon>
        <taxon>Halobaculum</taxon>
    </lineage>
</organism>
<keyword evidence="3" id="KW-1185">Reference proteome</keyword>
<name>A0A6B0T5A6_9EURY</name>
<dbReference type="InterPro" id="IPR016181">
    <property type="entry name" value="Acyl_CoA_acyltransferase"/>
</dbReference>
<dbReference type="EMBL" id="WUUS01000006">
    <property type="protein sequence ID" value="MXR41679.1"/>
    <property type="molecule type" value="Genomic_DNA"/>
</dbReference>
<gene>
    <name evidence="2" type="ORF">GRX01_10060</name>
</gene>
<dbReference type="AlphaFoldDB" id="A0A6B0T5A6"/>
<dbReference type="InterPro" id="IPR000182">
    <property type="entry name" value="GNAT_dom"/>
</dbReference>
<evidence type="ECO:0000313" key="3">
    <source>
        <dbReference type="Proteomes" id="UP000437065"/>
    </source>
</evidence>
<evidence type="ECO:0000313" key="2">
    <source>
        <dbReference type="EMBL" id="MXR41679.1"/>
    </source>
</evidence>
<keyword evidence="2" id="KW-0808">Transferase</keyword>
<sequence>MSIRTARDDETDAVRHLLDAAMLTVPANLPERVGGGDVLVAVAKEIGTESTDVVGALVLDGGHVDAVAVRKHRRADGVGTALVAAAAERTDAPLTATFRAQVRLFYEALGFEVEERDDRLFGTLPADADVTR</sequence>
<dbReference type="Pfam" id="PF13508">
    <property type="entry name" value="Acetyltransf_7"/>
    <property type="match status" value="1"/>
</dbReference>
<dbReference type="Proteomes" id="UP000437065">
    <property type="component" value="Unassembled WGS sequence"/>
</dbReference>
<accession>A0A6B0T5A6</accession>
<dbReference type="Gene3D" id="3.40.630.30">
    <property type="match status" value="1"/>
</dbReference>
<proteinExistence type="predicted"/>
<feature type="domain" description="N-acetyltransferase" evidence="1">
    <location>
        <begin position="1"/>
        <end position="131"/>
    </location>
</feature>
<evidence type="ECO:0000259" key="1">
    <source>
        <dbReference type="PROSITE" id="PS51186"/>
    </source>
</evidence>
<dbReference type="GO" id="GO:0016747">
    <property type="term" value="F:acyltransferase activity, transferring groups other than amino-acyl groups"/>
    <property type="evidence" value="ECO:0007669"/>
    <property type="project" value="InterPro"/>
</dbReference>
<reference evidence="2 3" key="1">
    <citation type="submission" date="2019-12" db="EMBL/GenBank/DDBJ databases">
        <title>Isolation and characterization of three novel carbon monoxide-oxidizing members of Halobacteria from salione crusts and soils.</title>
        <authorList>
            <person name="Myers M.R."/>
            <person name="King G.M."/>
        </authorList>
    </citation>
    <scope>NUCLEOTIDE SEQUENCE [LARGE SCALE GENOMIC DNA]</scope>
    <source>
        <strain evidence="2 3">WSA2</strain>
    </source>
</reference>
<dbReference type="PROSITE" id="PS51186">
    <property type="entry name" value="GNAT"/>
    <property type="match status" value="1"/>
</dbReference>